<dbReference type="Gene3D" id="3.40.50.740">
    <property type="match status" value="1"/>
</dbReference>
<dbReference type="Pfam" id="PF04879">
    <property type="entry name" value="Molybdop_Fe4S4"/>
    <property type="match status" value="1"/>
</dbReference>
<evidence type="ECO:0000256" key="3">
    <source>
        <dbReference type="ARBA" id="ARBA00023004"/>
    </source>
</evidence>
<dbReference type="EMBL" id="LT670817">
    <property type="protein sequence ID" value="SHH76055.1"/>
    <property type="molecule type" value="Genomic_DNA"/>
</dbReference>
<dbReference type="GO" id="GO:0043546">
    <property type="term" value="F:molybdopterin cofactor binding"/>
    <property type="evidence" value="ECO:0007669"/>
    <property type="project" value="InterPro"/>
</dbReference>
<protein>
    <submittedName>
        <fullName evidence="6">Anaerobic selenocysteine-containing dehydrogenase</fullName>
    </submittedName>
</protein>
<evidence type="ECO:0000259" key="5">
    <source>
        <dbReference type="PROSITE" id="PS51669"/>
    </source>
</evidence>
<dbReference type="GO" id="GO:0046872">
    <property type="term" value="F:metal ion binding"/>
    <property type="evidence" value="ECO:0007669"/>
    <property type="project" value="UniProtKB-KW"/>
</dbReference>
<comment type="similarity">
    <text evidence="1">Belongs to the prokaryotic molybdopterin-containing oxidoreductase family.</text>
</comment>
<dbReference type="SUPFAM" id="SSF53706">
    <property type="entry name" value="Formate dehydrogenase/DMSO reductase, domains 1-3"/>
    <property type="match status" value="1"/>
</dbReference>
<dbReference type="Gene3D" id="2.40.40.20">
    <property type="match status" value="1"/>
</dbReference>
<keyword evidence="3" id="KW-0408">Iron</keyword>
<dbReference type="CDD" id="cd02786">
    <property type="entry name" value="MopB_CT_3"/>
    <property type="match status" value="1"/>
</dbReference>
<dbReference type="Pfam" id="PF00384">
    <property type="entry name" value="Molybdopterin"/>
    <property type="match status" value="1"/>
</dbReference>
<dbReference type="AlphaFoldDB" id="A0A1M5VLF1"/>
<accession>A0A1M5VLF1</accession>
<dbReference type="SUPFAM" id="SSF50692">
    <property type="entry name" value="ADC-like"/>
    <property type="match status" value="1"/>
</dbReference>
<keyword evidence="4" id="KW-0411">Iron-sulfur</keyword>
<dbReference type="Proteomes" id="UP000189796">
    <property type="component" value="Chromosome I"/>
</dbReference>
<dbReference type="PANTHER" id="PTHR43742:SF6">
    <property type="entry name" value="OXIDOREDUCTASE YYAE-RELATED"/>
    <property type="match status" value="1"/>
</dbReference>
<dbReference type="CDD" id="cd02766">
    <property type="entry name" value="MopB_3"/>
    <property type="match status" value="1"/>
</dbReference>
<dbReference type="PANTHER" id="PTHR43742">
    <property type="entry name" value="TRIMETHYLAMINE-N-OXIDE REDUCTASE"/>
    <property type="match status" value="1"/>
</dbReference>
<dbReference type="Gene3D" id="3.30.2070.10">
    <property type="entry name" value="Formate dehydrogenase/DMSO reductase"/>
    <property type="match status" value="1"/>
</dbReference>
<proteinExistence type="inferred from homology"/>
<dbReference type="PROSITE" id="PS51669">
    <property type="entry name" value="4FE4S_MOW_BIS_MGD"/>
    <property type="match status" value="1"/>
</dbReference>
<sequence>MRSAAGAFDGTHTRMNQQAKIDIRHSTCPHDCPSACALDIEVIDNSTIGRVRGSKLQTYTAGVVCAKVARYAERIHHPDRLMYPQFRIGPKGSGKFGRISWDDALDEIAARFDQAEREFGAESVWPYYYAGTMGLVMKNGINRLTHLKKYSRFYGTICSTIARVGFAAGTGKVAGVDPREMGVSDLVVIWGTNPVNTQVNVMTHAMRARKERGAKIAAIDIYNNDTMKQADIKIILRPGTDGAFACGVMHVLFREGYADRDYLARYTDCPGELEAHLATRTPEWASSICGVPVQEIEAFARAVGQTKRSFFRLGYGFTRSRNGAAQMHAALCIPAVTGAWQYEGGGAFFNNYAIWKFNESVIEGHDAIDHATRVLDQSKIGRILTGDAAALKGGPPVKAMLIQNTNPMTVAPEQALVRQGFAREDLFTVVHEQFMTETAQMADLVLPATMFMEHDDLYYGGGHQHISVGAKLIEPPGECRSNHEVLRGLARRLKAVHPGFEMSPRELINTTLKKSGHGGIEALETDLWRDLQPDFRTSHYLDGFAHADGKFHFKADWAHVPLGNAGMMGAWEQMPTLPDHWTAIEEADEAHPFRLATSPSRSFLNTSFNETPSSQAREGAPSVMIHPDDAATLGIADGDAVTLGNVRGETTLAARLFDGVRRGVLIAESVHPNKAHIGGRGINMLTGAEAVAPVGGAPFHDNKVWVRKAVAPLAFPKP</sequence>
<dbReference type="InterPro" id="IPR006657">
    <property type="entry name" value="MoPterin_dinucl-bd_dom"/>
</dbReference>
<dbReference type="InterPro" id="IPR037920">
    <property type="entry name" value="YoaE_C"/>
</dbReference>
<dbReference type="SMART" id="SM00926">
    <property type="entry name" value="Molybdop_Fe4S4"/>
    <property type="match status" value="1"/>
</dbReference>
<evidence type="ECO:0000313" key="6">
    <source>
        <dbReference type="EMBL" id="SHH76055.1"/>
    </source>
</evidence>
<dbReference type="InterPro" id="IPR006963">
    <property type="entry name" value="Mopterin_OxRdtase_4Fe-4S_dom"/>
</dbReference>
<dbReference type="FunFam" id="2.20.25.90:FF:000012">
    <property type="entry name" value="Anaerobic selenocysteine-containing dehydrogenase"/>
    <property type="match status" value="1"/>
</dbReference>
<evidence type="ECO:0000313" key="7">
    <source>
        <dbReference type="Proteomes" id="UP000189796"/>
    </source>
</evidence>
<keyword evidence="2" id="KW-0479">Metal-binding</keyword>
<name>A0A1M5VLF1_9BRAD</name>
<dbReference type="InterPro" id="IPR006656">
    <property type="entry name" value="Mopterin_OxRdtase"/>
</dbReference>
<gene>
    <name evidence="6" type="ORF">SAMN05443248_6036</name>
</gene>
<organism evidence="6 7">
    <name type="scientific">Bradyrhizobium erythrophlei</name>
    <dbReference type="NCBI Taxonomy" id="1437360"/>
    <lineage>
        <taxon>Bacteria</taxon>
        <taxon>Pseudomonadati</taxon>
        <taxon>Pseudomonadota</taxon>
        <taxon>Alphaproteobacteria</taxon>
        <taxon>Hyphomicrobiales</taxon>
        <taxon>Nitrobacteraceae</taxon>
        <taxon>Bradyrhizobium</taxon>
    </lineage>
</organism>
<dbReference type="FunFam" id="2.40.40.20:FF:000034">
    <property type="entry name" value="Probable oxidoreductase YoaE"/>
    <property type="match status" value="1"/>
</dbReference>
<dbReference type="Gene3D" id="2.20.25.90">
    <property type="entry name" value="ADC-like domains"/>
    <property type="match status" value="1"/>
</dbReference>
<evidence type="ECO:0000256" key="2">
    <source>
        <dbReference type="ARBA" id="ARBA00022723"/>
    </source>
</evidence>
<dbReference type="GO" id="GO:0051536">
    <property type="term" value="F:iron-sulfur cluster binding"/>
    <property type="evidence" value="ECO:0007669"/>
    <property type="project" value="UniProtKB-KW"/>
</dbReference>
<dbReference type="InterPro" id="IPR050612">
    <property type="entry name" value="Prok_Mopterin_Oxidored"/>
</dbReference>
<evidence type="ECO:0000256" key="4">
    <source>
        <dbReference type="ARBA" id="ARBA00023014"/>
    </source>
</evidence>
<feature type="domain" description="4Fe-4S Mo/W bis-MGD-type" evidence="5">
    <location>
        <begin position="21"/>
        <end position="79"/>
    </location>
</feature>
<dbReference type="Pfam" id="PF01568">
    <property type="entry name" value="Molydop_binding"/>
    <property type="match status" value="1"/>
</dbReference>
<reference evidence="6 7" key="1">
    <citation type="submission" date="2016-11" db="EMBL/GenBank/DDBJ databases">
        <authorList>
            <person name="Jaros S."/>
            <person name="Januszkiewicz K."/>
            <person name="Wedrychowicz H."/>
        </authorList>
    </citation>
    <scope>NUCLEOTIDE SEQUENCE [LARGE SCALE GENOMIC DNA]</scope>
    <source>
        <strain evidence="6 7">GAS138</strain>
    </source>
</reference>
<evidence type="ECO:0000256" key="1">
    <source>
        <dbReference type="ARBA" id="ARBA00010312"/>
    </source>
</evidence>
<dbReference type="Gene3D" id="3.40.228.10">
    <property type="entry name" value="Dimethylsulfoxide Reductase, domain 2"/>
    <property type="match status" value="1"/>
</dbReference>
<dbReference type="InterPro" id="IPR009010">
    <property type="entry name" value="Asp_de-COase-like_dom_sf"/>
</dbReference>
<dbReference type="GO" id="GO:0016491">
    <property type="term" value="F:oxidoreductase activity"/>
    <property type="evidence" value="ECO:0007669"/>
    <property type="project" value="InterPro"/>
</dbReference>